<evidence type="ECO:0000313" key="2">
    <source>
        <dbReference type="EMBL" id="KAK7484223.1"/>
    </source>
</evidence>
<feature type="non-terminal residue" evidence="2">
    <location>
        <position position="1"/>
    </location>
</feature>
<accession>A0ABD0KAV3</accession>
<gene>
    <name evidence="2" type="ORF">BaRGS_00024593</name>
</gene>
<evidence type="ECO:0000256" key="1">
    <source>
        <dbReference type="SAM" id="MobiDB-lite"/>
    </source>
</evidence>
<dbReference type="AlphaFoldDB" id="A0ABD0KAV3"/>
<reference evidence="2 3" key="1">
    <citation type="journal article" date="2023" name="Sci. Data">
        <title>Genome assembly of the Korean intertidal mud-creeper Batillaria attramentaria.</title>
        <authorList>
            <person name="Patra A.K."/>
            <person name="Ho P.T."/>
            <person name="Jun S."/>
            <person name="Lee S.J."/>
            <person name="Kim Y."/>
            <person name="Won Y.J."/>
        </authorList>
    </citation>
    <scope>NUCLEOTIDE SEQUENCE [LARGE SCALE GENOMIC DNA]</scope>
    <source>
        <strain evidence="2">Wonlab-2016</strain>
    </source>
</reference>
<keyword evidence="3" id="KW-1185">Reference proteome</keyword>
<sequence>AGCSSQQDVYVDVKDIQKRKRKAKQDGATNAVSEDLDKDTTAENKTEEGLMYVQLDFRGRKPRNLTIQPLPRTDYAEVNFQADPAPSLDDE</sequence>
<dbReference type="Proteomes" id="UP001519460">
    <property type="component" value="Unassembled WGS sequence"/>
</dbReference>
<feature type="region of interest" description="Disordered" evidence="1">
    <location>
        <begin position="17"/>
        <end position="47"/>
    </location>
</feature>
<dbReference type="EMBL" id="JACVVK020000214">
    <property type="protein sequence ID" value="KAK7484223.1"/>
    <property type="molecule type" value="Genomic_DNA"/>
</dbReference>
<name>A0ABD0KAV3_9CAEN</name>
<organism evidence="2 3">
    <name type="scientific">Batillaria attramentaria</name>
    <dbReference type="NCBI Taxonomy" id="370345"/>
    <lineage>
        <taxon>Eukaryota</taxon>
        <taxon>Metazoa</taxon>
        <taxon>Spiralia</taxon>
        <taxon>Lophotrochozoa</taxon>
        <taxon>Mollusca</taxon>
        <taxon>Gastropoda</taxon>
        <taxon>Caenogastropoda</taxon>
        <taxon>Sorbeoconcha</taxon>
        <taxon>Cerithioidea</taxon>
        <taxon>Batillariidae</taxon>
        <taxon>Batillaria</taxon>
    </lineage>
</organism>
<protein>
    <submittedName>
        <fullName evidence="2">Uncharacterized protein</fullName>
    </submittedName>
</protein>
<proteinExistence type="predicted"/>
<comment type="caution">
    <text evidence="2">The sequence shown here is derived from an EMBL/GenBank/DDBJ whole genome shotgun (WGS) entry which is preliminary data.</text>
</comment>
<evidence type="ECO:0000313" key="3">
    <source>
        <dbReference type="Proteomes" id="UP001519460"/>
    </source>
</evidence>
<feature type="compositionally biased region" description="Basic and acidic residues" evidence="1">
    <location>
        <begin position="38"/>
        <end position="47"/>
    </location>
</feature>